<dbReference type="EMBL" id="JBHSEK010000020">
    <property type="protein sequence ID" value="MFC4492089.1"/>
    <property type="molecule type" value="Genomic_DNA"/>
</dbReference>
<dbReference type="CDD" id="cd06259">
    <property type="entry name" value="YdcF-like"/>
    <property type="match status" value="1"/>
</dbReference>
<dbReference type="Pfam" id="PF02698">
    <property type="entry name" value="DUF218"/>
    <property type="match status" value="1"/>
</dbReference>
<gene>
    <name evidence="2" type="ORF">ACFO0R_20960</name>
</gene>
<feature type="domain" description="DUF218" evidence="1">
    <location>
        <begin position="47"/>
        <end position="181"/>
    </location>
</feature>
<evidence type="ECO:0000313" key="3">
    <source>
        <dbReference type="Proteomes" id="UP001595999"/>
    </source>
</evidence>
<dbReference type="Gene3D" id="3.40.50.620">
    <property type="entry name" value="HUPs"/>
    <property type="match status" value="1"/>
</dbReference>
<sequence length="194" mass="21748">MWRRYPRLGAALAWLGLAALLAGVVALPLLRYSKNWLPVDAPLAKADWIVVLGGESGQRVIGAAELYHRGVAPRVFVSGEGDCKLIVNRLVMAGVPAPRIAYECVSRNTFQNAEQTRVSLQAFQPKRALLVTSWYHSARALTTFRQVWPEVDWGMHFVYPGNDLYHTLAVNEAGAVLSEYVKTLVYSVRYWTFK</sequence>
<dbReference type="Proteomes" id="UP001595999">
    <property type="component" value="Unassembled WGS sequence"/>
</dbReference>
<dbReference type="PANTHER" id="PTHR30336:SF4">
    <property type="entry name" value="ENVELOPE BIOGENESIS FACTOR ELYC"/>
    <property type="match status" value="1"/>
</dbReference>
<reference evidence="3" key="1">
    <citation type="journal article" date="2019" name="Int. J. Syst. Evol. Microbiol.">
        <title>The Global Catalogue of Microorganisms (GCM) 10K type strain sequencing project: providing services to taxonomists for standard genome sequencing and annotation.</title>
        <authorList>
            <consortium name="The Broad Institute Genomics Platform"/>
            <consortium name="The Broad Institute Genome Sequencing Center for Infectious Disease"/>
            <person name="Wu L."/>
            <person name="Ma J."/>
        </authorList>
    </citation>
    <scope>NUCLEOTIDE SEQUENCE [LARGE SCALE GENOMIC DNA]</scope>
    <source>
        <strain evidence="3">CGMCC 4.7608</strain>
    </source>
</reference>
<organism evidence="2 3">
    <name type="scientific">Chromobacterium aquaticum</name>
    <dbReference type="NCBI Taxonomy" id="467180"/>
    <lineage>
        <taxon>Bacteria</taxon>
        <taxon>Pseudomonadati</taxon>
        <taxon>Pseudomonadota</taxon>
        <taxon>Betaproteobacteria</taxon>
        <taxon>Neisseriales</taxon>
        <taxon>Chromobacteriaceae</taxon>
        <taxon>Chromobacterium</taxon>
    </lineage>
</organism>
<accession>A0ABV8ZWN7</accession>
<evidence type="ECO:0000259" key="1">
    <source>
        <dbReference type="Pfam" id="PF02698"/>
    </source>
</evidence>
<proteinExistence type="predicted"/>
<dbReference type="RefSeq" id="WP_231464250.1">
    <property type="nucleotide sequence ID" value="NZ_JAJOHW010000128.1"/>
</dbReference>
<dbReference type="InterPro" id="IPR051599">
    <property type="entry name" value="Cell_Envelope_Assoc"/>
</dbReference>
<dbReference type="PANTHER" id="PTHR30336">
    <property type="entry name" value="INNER MEMBRANE PROTEIN, PROBABLE PERMEASE"/>
    <property type="match status" value="1"/>
</dbReference>
<keyword evidence="3" id="KW-1185">Reference proteome</keyword>
<dbReference type="InterPro" id="IPR003848">
    <property type="entry name" value="DUF218"/>
</dbReference>
<evidence type="ECO:0000313" key="2">
    <source>
        <dbReference type="EMBL" id="MFC4492089.1"/>
    </source>
</evidence>
<dbReference type="InterPro" id="IPR014729">
    <property type="entry name" value="Rossmann-like_a/b/a_fold"/>
</dbReference>
<name>A0ABV8ZWN7_9NEIS</name>
<protein>
    <submittedName>
        <fullName evidence="2">YdcF family protein</fullName>
    </submittedName>
</protein>
<comment type="caution">
    <text evidence="2">The sequence shown here is derived from an EMBL/GenBank/DDBJ whole genome shotgun (WGS) entry which is preliminary data.</text>
</comment>